<name>A0A1H4AAE8_SELRU</name>
<dbReference type="EMBL" id="FNQG01000015">
    <property type="protein sequence ID" value="SEA32661.1"/>
    <property type="molecule type" value="Genomic_DNA"/>
</dbReference>
<proteinExistence type="predicted"/>
<organism evidence="1 2">
    <name type="scientific">Selenomonas ruminantium</name>
    <dbReference type="NCBI Taxonomy" id="971"/>
    <lineage>
        <taxon>Bacteria</taxon>
        <taxon>Bacillati</taxon>
        <taxon>Bacillota</taxon>
        <taxon>Negativicutes</taxon>
        <taxon>Selenomonadales</taxon>
        <taxon>Selenomonadaceae</taxon>
        <taxon>Selenomonas</taxon>
    </lineage>
</organism>
<accession>A0A1H4AAE8</accession>
<evidence type="ECO:0000313" key="2">
    <source>
        <dbReference type="Proteomes" id="UP000183469"/>
    </source>
</evidence>
<dbReference type="Proteomes" id="UP000183469">
    <property type="component" value="Unassembled WGS sequence"/>
</dbReference>
<dbReference type="AlphaFoldDB" id="A0A1H4AAE8"/>
<reference evidence="1 2" key="1">
    <citation type="submission" date="2016-10" db="EMBL/GenBank/DDBJ databases">
        <authorList>
            <person name="de Groot N.N."/>
        </authorList>
    </citation>
    <scope>NUCLEOTIDE SEQUENCE [LARGE SCALE GENOMIC DNA]</scope>
    <source>
        <strain evidence="1 2">DSM 2872</strain>
    </source>
</reference>
<sequence>MHKKTDIGKDKFWEYFDDESREYVQTIMDAERDYYRKAEKFISPVLSGGGDVCLI</sequence>
<gene>
    <name evidence="1" type="ORF">SAMN05660648_02791</name>
</gene>
<evidence type="ECO:0000313" key="1">
    <source>
        <dbReference type="EMBL" id="SEA32661.1"/>
    </source>
</evidence>
<protein>
    <submittedName>
        <fullName evidence="1">Uncharacterized protein</fullName>
    </submittedName>
</protein>